<dbReference type="SUPFAM" id="SSF53335">
    <property type="entry name" value="S-adenosyl-L-methionine-dependent methyltransferases"/>
    <property type="match status" value="1"/>
</dbReference>
<dbReference type="GO" id="GO:0008168">
    <property type="term" value="F:methyltransferase activity"/>
    <property type="evidence" value="ECO:0007669"/>
    <property type="project" value="UniProtKB-KW"/>
</dbReference>
<evidence type="ECO:0000313" key="3">
    <source>
        <dbReference type="Proteomes" id="UP001500604"/>
    </source>
</evidence>
<dbReference type="InterPro" id="IPR052514">
    <property type="entry name" value="SAM-dependent_MTase"/>
</dbReference>
<comment type="caution">
    <text evidence="2">The sequence shown here is derived from an EMBL/GenBank/DDBJ whole genome shotgun (WGS) entry which is preliminary data.</text>
</comment>
<evidence type="ECO:0000259" key="1">
    <source>
        <dbReference type="Pfam" id="PF05050"/>
    </source>
</evidence>
<dbReference type="GO" id="GO:0032259">
    <property type="term" value="P:methylation"/>
    <property type="evidence" value="ECO:0007669"/>
    <property type="project" value="UniProtKB-KW"/>
</dbReference>
<dbReference type="InterPro" id="IPR006342">
    <property type="entry name" value="FkbM_mtfrase"/>
</dbReference>
<keyword evidence="3" id="KW-1185">Reference proteome</keyword>
<dbReference type="PANTHER" id="PTHR34203">
    <property type="entry name" value="METHYLTRANSFERASE, FKBM FAMILY PROTEIN"/>
    <property type="match status" value="1"/>
</dbReference>
<accession>A0ABP8V0H7</accession>
<dbReference type="RefSeq" id="WP_345194575.1">
    <property type="nucleotide sequence ID" value="NZ_BAABFL010000112.1"/>
</dbReference>
<organism evidence="2 3">
    <name type="scientific">Kistimonas scapharcae</name>
    <dbReference type="NCBI Taxonomy" id="1036133"/>
    <lineage>
        <taxon>Bacteria</taxon>
        <taxon>Pseudomonadati</taxon>
        <taxon>Pseudomonadota</taxon>
        <taxon>Gammaproteobacteria</taxon>
        <taxon>Oceanospirillales</taxon>
        <taxon>Endozoicomonadaceae</taxon>
        <taxon>Kistimonas</taxon>
    </lineage>
</organism>
<dbReference type="InterPro" id="IPR029063">
    <property type="entry name" value="SAM-dependent_MTases_sf"/>
</dbReference>
<evidence type="ECO:0000313" key="2">
    <source>
        <dbReference type="EMBL" id="GAA4648850.1"/>
    </source>
</evidence>
<dbReference type="NCBIfam" id="TIGR01444">
    <property type="entry name" value="fkbM_fam"/>
    <property type="match status" value="1"/>
</dbReference>
<sequence>MKRKNEIQSSKRNRLIRQFVYYFLRYLSKKNSVRHPTMVGFSYDAISHKINVDGLYEVDELEALSKILGLNAKRHSTALDVGANIGNHAIYFSRFFSKVIAFEPNPKTYRLLDINTEHISNIETKKVGLSDKKDTLNFKIDKTNWGASRITGEDLSIDGTSFISIHVESLDEVLSDQSSQIELMKIDVEGHELRVLQGAKRTIEHHKPIILFEEACVREGSSEVIDLLRTYGYSFFILEENFSFGRSKVAIFLKLLMQDIFGKRICVKQREVFEDRFYHFIIAMPHSKQDLLSNVSLADIQDVQSCF</sequence>
<dbReference type="Proteomes" id="UP001500604">
    <property type="component" value="Unassembled WGS sequence"/>
</dbReference>
<reference evidence="3" key="1">
    <citation type="journal article" date="2019" name="Int. J. Syst. Evol. Microbiol.">
        <title>The Global Catalogue of Microorganisms (GCM) 10K type strain sequencing project: providing services to taxonomists for standard genome sequencing and annotation.</title>
        <authorList>
            <consortium name="The Broad Institute Genomics Platform"/>
            <consortium name="The Broad Institute Genome Sequencing Center for Infectious Disease"/>
            <person name="Wu L."/>
            <person name="Ma J."/>
        </authorList>
    </citation>
    <scope>NUCLEOTIDE SEQUENCE [LARGE SCALE GENOMIC DNA]</scope>
    <source>
        <strain evidence="3">JCM 17805</strain>
    </source>
</reference>
<name>A0ABP8V0H7_9GAMM</name>
<protein>
    <submittedName>
        <fullName evidence="2">FkbM family methyltransferase</fullName>
    </submittedName>
</protein>
<keyword evidence="2" id="KW-0489">Methyltransferase</keyword>
<keyword evidence="2" id="KW-0808">Transferase</keyword>
<dbReference type="EMBL" id="BAABFL010000112">
    <property type="protein sequence ID" value="GAA4648850.1"/>
    <property type="molecule type" value="Genomic_DNA"/>
</dbReference>
<dbReference type="Pfam" id="PF05050">
    <property type="entry name" value="Methyltransf_21"/>
    <property type="match status" value="1"/>
</dbReference>
<gene>
    <name evidence="2" type="ORF">GCM10023116_11240</name>
</gene>
<dbReference type="Gene3D" id="3.40.50.150">
    <property type="entry name" value="Vaccinia Virus protein VP39"/>
    <property type="match status" value="1"/>
</dbReference>
<proteinExistence type="predicted"/>
<feature type="domain" description="Methyltransferase FkbM" evidence="1">
    <location>
        <begin position="80"/>
        <end position="235"/>
    </location>
</feature>
<dbReference type="PANTHER" id="PTHR34203:SF15">
    <property type="entry name" value="SLL1173 PROTEIN"/>
    <property type="match status" value="1"/>
</dbReference>